<comment type="caution">
    <text evidence="3">The sequence shown here is derived from an EMBL/GenBank/DDBJ whole genome shotgun (WGS) entry which is preliminary data.</text>
</comment>
<dbReference type="InterPro" id="IPR050242">
    <property type="entry name" value="JAMM_MPN+_peptidase_M67A"/>
</dbReference>
<feature type="region of interest" description="Disordered" evidence="1">
    <location>
        <begin position="1"/>
        <end position="65"/>
    </location>
</feature>
<dbReference type="InterPro" id="IPR040749">
    <property type="entry name" value="BRCC36_C"/>
</dbReference>
<protein>
    <recommendedName>
        <fullName evidence="2">MPN domain-containing protein</fullName>
    </recommendedName>
</protein>
<dbReference type="PANTHER" id="PTHR10410">
    <property type="entry name" value="EUKARYOTIC TRANSLATION INITIATION FACTOR 3 -RELATED"/>
    <property type="match status" value="1"/>
</dbReference>
<keyword evidence="4" id="KW-1185">Reference proteome</keyword>
<dbReference type="RefSeq" id="XP_044568687.1">
    <property type="nucleotide sequence ID" value="XM_044711682.1"/>
</dbReference>
<feature type="compositionally biased region" description="Polar residues" evidence="1">
    <location>
        <begin position="358"/>
        <end position="370"/>
    </location>
</feature>
<feature type="compositionally biased region" description="Pro residues" evidence="1">
    <location>
        <begin position="1"/>
        <end position="11"/>
    </location>
</feature>
<feature type="compositionally biased region" description="Low complexity" evidence="1">
    <location>
        <begin position="407"/>
        <end position="423"/>
    </location>
</feature>
<evidence type="ECO:0000313" key="4">
    <source>
        <dbReference type="Proteomes" id="UP000444721"/>
    </source>
</evidence>
<sequence>MHSSSHPPPPHASSSSPLSFGSTSSLPSSFSSLSSFSSFISQQQQQQQQQSTTNPPPPPPQNDSLLLNSVRITHDCYLSCLSHALTCSEEEIMGLLIGYVDEVNGVSTVYDCCPLRRLDKRRDRVEISPEQLVHAAQMAEHLSTNFKLSRVIGWYHSHPQFIHLPSTIDLNCQFQYQQMDRGFVGLIISLFNHEKRELNHQHVSMRNFIDDNDNNNSSSRIGSIKLHAFQSRRAFRRPFIAGVSAAGHFNHHRDDEIDPNRLLTITTPPTTTTTTGNTTPPTTTNTLHSFMPSFMTNMDNSMMLQAVSIPIEIIDDEMLKSEMIEFSHHSSKSIVGHSGHGDIDGHSGGGGGGDNSDPTTQQDPPFHSSSILYWPRNSLQRIIQIQEAIIDEERDEFNRALSSHQISSSTTTPPTTNSSNNNNNNKLFTNFMYNSSIYQANLVNLIENCLNPLRESLMNELERNLNEIHQLQDQKQ</sequence>
<dbReference type="VEuPathDB" id="AmoebaDB:NfTy_005150"/>
<name>A0A6A5CBP3_NAEFO</name>
<gene>
    <name evidence="3" type="ORF">FDP41_007889</name>
</gene>
<dbReference type="SUPFAM" id="SSF102712">
    <property type="entry name" value="JAB1/MPN domain"/>
    <property type="match status" value="1"/>
</dbReference>
<feature type="domain" description="MPN" evidence="2">
    <location>
        <begin position="70"/>
        <end position="209"/>
    </location>
</feature>
<dbReference type="GeneID" id="68115107"/>
<dbReference type="SMART" id="SM00232">
    <property type="entry name" value="JAB_MPN"/>
    <property type="match status" value="1"/>
</dbReference>
<dbReference type="VEuPathDB" id="AmoebaDB:FDP41_007889"/>
<reference evidence="3 4" key="1">
    <citation type="journal article" date="2019" name="Sci. Rep.">
        <title>Nanopore sequencing improves the draft genome of the human pathogenic amoeba Naegleria fowleri.</title>
        <authorList>
            <person name="Liechti N."/>
            <person name="Schurch N."/>
            <person name="Bruggmann R."/>
            <person name="Wittwer M."/>
        </authorList>
    </citation>
    <scope>NUCLEOTIDE SEQUENCE [LARGE SCALE GENOMIC DNA]</scope>
    <source>
        <strain evidence="3 4">ATCC 30894</strain>
    </source>
</reference>
<dbReference type="Pfam" id="PF18110">
    <property type="entry name" value="BRCC36_C"/>
    <property type="match status" value="1"/>
</dbReference>
<organism evidence="3 4">
    <name type="scientific">Naegleria fowleri</name>
    <name type="common">Brain eating amoeba</name>
    <dbReference type="NCBI Taxonomy" id="5763"/>
    <lineage>
        <taxon>Eukaryota</taxon>
        <taxon>Discoba</taxon>
        <taxon>Heterolobosea</taxon>
        <taxon>Tetramitia</taxon>
        <taxon>Eutetramitia</taxon>
        <taxon>Vahlkampfiidae</taxon>
        <taxon>Naegleria</taxon>
    </lineage>
</organism>
<dbReference type="EMBL" id="VFQX01000004">
    <property type="protein sequence ID" value="KAF0983974.1"/>
    <property type="molecule type" value="Genomic_DNA"/>
</dbReference>
<feature type="compositionally biased region" description="Low complexity" evidence="1">
    <location>
        <begin position="264"/>
        <end position="285"/>
    </location>
</feature>
<feature type="compositionally biased region" description="Low complexity" evidence="1">
    <location>
        <begin position="12"/>
        <end position="53"/>
    </location>
</feature>
<dbReference type="AlphaFoldDB" id="A0A6A5CBP3"/>
<dbReference type="GO" id="GO:0008237">
    <property type="term" value="F:metallopeptidase activity"/>
    <property type="evidence" value="ECO:0007669"/>
    <property type="project" value="InterPro"/>
</dbReference>
<dbReference type="Gene3D" id="3.40.140.10">
    <property type="entry name" value="Cytidine Deaminase, domain 2"/>
    <property type="match status" value="1"/>
</dbReference>
<evidence type="ECO:0000256" key="1">
    <source>
        <dbReference type="SAM" id="MobiDB-lite"/>
    </source>
</evidence>
<dbReference type="OrthoDB" id="446074at2759"/>
<accession>A0A6A5CBP3</accession>
<dbReference type="InterPro" id="IPR000555">
    <property type="entry name" value="JAMM/MPN+_dom"/>
</dbReference>
<evidence type="ECO:0000313" key="3">
    <source>
        <dbReference type="EMBL" id="KAF0983974.1"/>
    </source>
</evidence>
<dbReference type="InterPro" id="IPR037518">
    <property type="entry name" value="MPN"/>
</dbReference>
<dbReference type="VEuPathDB" id="AmoebaDB:NF0119380"/>
<evidence type="ECO:0000259" key="2">
    <source>
        <dbReference type="PROSITE" id="PS50249"/>
    </source>
</evidence>
<feature type="region of interest" description="Disordered" evidence="1">
    <location>
        <begin position="330"/>
        <end position="370"/>
    </location>
</feature>
<feature type="region of interest" description="Disordered" evidence="1">
    <location>
        <begin position="261"/>
        <end position="285"/>
    </location>
</feature>
<dbReference type="Pfam" id="PF01398">
    <property type="entry name" value="JAB"/>
    <property type="match status" value="1"/>
</dbReference>
<dbReference type="Proteomes" id="UP000444721">
    <property type="component" value="Unassembled WGS sequence"/>
</dbReference>
<dbReference type="PROSITE" id="PS50249">
    <property type="entry name" value="MPN"/>
    <property type="match status" value="1"/>
</dbReference>
<feature type="region of interest" description="Disordered" evidence="1">
    <location>
        <begin position="400"/>
        <end position="423"/>
    </location>
</feature>
<proteinExistence type="predicted"/>